<dbReference type="RefSeq" id="WP_231826592.1">
    <property type="nucleotide sequence ID" value="NZ_CP087880.1"/>
</dbReference>
<feature type="domain" description="FAD-binding" evidence="3">
    <location>
        <begin position="2"/>
        <end position="354"/>
    </location>
</feature>
<dbReference type="Proteomes" id="UP001199659">
    <property type="component" value="Chromosome"/>
</dbReference>
<dbReference type="InterPro" id="IPR002938">
    <property type="entry name" value="FAD-bd"/>
</dbReference>
<dbReference type="SUPFAM" id="SSF51905">
    <property type="entry name" value="FAD/NAD(P)-binding domain"/>
    <property type="match status" value="1"/>
</dbReference>
<keyword evidence="2" id="KW-0503">Monooxygenase</keyword>
<dbReference type="InterPro" id="IPR036188">
    <property type="entry name" value="FAD/NAD-bd_sf"/>
</dbReference>
<accession>A0ABY3S0I7</accession>
<sequence length="430" mass="47981">MLDIVIIGAGPAGLATALRLHQKGFRPHLYESVAEIKPLGVGVDIKPYAVKEITELGLYDAFKAISVEAKESVFYTGYGQEIFGELCGKHMGYEYDQRFVHRGHLQMMLYKAVQERLGNDAITLGSRCTGVEQDENGVTVHFDNTLNPAAPTQVRADVVIGVDGIRSVVRSQLLPESVRTHFSGLTLYRGVTVMKPIKAGGTILHIGDPIRQGTIIVYPIQDNVDSQGNQLVNWVVEQAEKPQTEEDWNQETGVRDIEHVFDDCKLPFLDVSEMIRNARECYLFPLIDHDPLKQWSFGRITLLGDAAHAMYPRGGNSVCQAFVDACVIAEKLAEIDDPVEALKAYELERREKVNWLVLASRGEGPEVVRRIVEERSGGKPFEDIEDIFPHEEALSIFSEYHAKAGMKIPGQKENADARQYQSVFTATQNQ</sequence>
<dbReference type="Gene3D" id="3.50.50.60">
    <property type="entry name" value="FAD/NAD(P)-binding domain"/>
    <property type="match status" value="1"/>
</dbReference>
<name>A0ABY3S0I7_9ENTR</name>
<reference evidence="4 5" key="1">
    <citation type="journal article" date="2022" name="Int. J. Syst. Evol. Microbiol.">
        <title>Pseudocitrobacter corydidari sp. nov., isolated from the Asian emerald cockroach Corydidarum magnifica.</title>
        <authorList>
            <person name="Guzman J."/>
            <person name="Poehlein A."/>
            <person name="Glaeser S.P."/>
            <person name="Schwengers O."/>
            <person name="Blom J."/>
            <person name="Hollensteiner J."/>
            <person name="Kampfer P."/>
            <person name="Vilcinskas A."/>
        </authorList>
    </citation>
    <scope>NUCLEOTIDE SEQUENCE [LARGE SCALE GENOMIC DNA]</scope>
    <source>
        <strain evidence="4">G163CM</strain>
    </source>
</reference>
<dbReference type="EMBL" id="CP087880">
    <property type="protein sequence ID" value="UGS39581.1"/>
    <property type="molecule type" value="Genomic_DNA"/>
</dbReference>
<evidence type="ECO:0000259" key="3">
    <source>
        <dbReference type="Pfam" id="PF01494"/>
    </source>
</evidence>
<evidence type="ECO:0000256" key="2">
    <source>
        <dbReference type="ARBA" id="ARBA00023033"/>
    </source>
</evidence>
<keyword evidence="5" id="KW-1185">Reference proteome</keyword>
<keyword evidence="1 4" id="KW-0560">Oxidoreductase</keyword>
<protein>
    <submittedName>
        <fullName evidence="4">5-methylphenazine-1-carboxylate 1-monooxygenase</fullName>
        <ecNumber evidence="4">1.14.13.218</ecNumber>
    </submittedName>
</protein>
<dbReference type="NCBIfam" id="NF005720">
    <property type="entry name" value="PRK07538.1"/>
    <property type="match status" value="1"/>
</dbReference>
<dbReference type="EC" id="1.14.13.218" evidence="4"/>
<evidence type="ECO:0000313" key="4">
    <source>
        <dbReference type="EMBL" id="UGS39581.1"/>
    </source>
</evidence>
<evidence type="ECO:0000256" key="1">
    <source>
        <dbReference type="ARBA" id="ARBA00023002"/>
    </source>
</evidence>
<gene>
    <name evidence="4" type="primary">phzS</name>
    <name evidence="4" type="ORF">G163CM_02640</name>
</gene>
<proteinExistence type="predicted"/>
<dbReference type="GO" id="GO:0102169">
    <property type="term" value="F:5-methylphenazine-1-carboxylate 1-monooxygenase (NADH) activity"/>
    <property type="evidence" value="ECO:0007669"/>
    <property type="project" value="UniProtKB-EC"/>
</dbReference>
<organism evidence="4 5">
    <name type="scientific">Pseudocitrobacter corydidari</name>
    <dbReference type="NCBI Taxonomy" id="2891570"/>
    <lineage>
        <taxon>Bacteria</taxon>
        <taxon>Pseudomonadati</taxon>
        <taxon>Pseudomonadota</taxon>
        <taxon>Gammaproteobacteria</taxon>
        <taxon>Enterobacterales</taxon>
        <taxon>Enterobacteriaceae</taxon>
        <taxon>Pseudocitrobacter</taxon>
    </lineage>
</organism>
<dbReference type="PANTHER" id="PTHR13789:SF268">
    <property type="entry name" value="5-METHYLPHENAZINE-1-CARBOXYLATE 1-MONOOXYGENASE"/>
    <property type="match status" value="1"/>
</dbReference>
<dbReference type="InterPro" id="IPR050493">
    <property type="entry name" value="FAD-dep_Monooxygenase_BioMet"/>
</dbReference>
<dbReference type="PRINTS" id="PR00420">
    <property type="entry name" value="RNGMNOXGNASE"/>
</dbReference>
<dbReference type="Gene3D" id="3.30.9.30">
    <property type="match status" value="1"/>
</dbReference>
<dbReference type="PANTHER" id="PTHR13789">
    <property type="entry name" value="MONOOXYGENASE"/>
    <property type="match status" value="1"/>
</dbReference>
<dbReference type="Pfam" id="PF01494">
    <property type="entry name" value="FAD_binding_3"/>
    <property type="match status" value="1"/>
</dbReference>
<evidence type="ECO:0000313" key="5">
    <source>
        <dbReference type="Proteomes" id="UP001199659"/>
    </source>
</evidence>
<dbReference type="SUPFAM" id="SSF54373">
    <property type="entry name" value="FAD-linked reductases, C-terminal domain"/>
    <property type="match status" value="1"/>
</dbReference>